<comment type="caution">
    <text evidence="9">The sequence shown here is derived from an EMBL/GenBank/DDBJ whole genome shotgun (WGS) entry which is preliminary data.</text>
</comment>
<dbReference type="InterPro" id="IPR038297">
    <property type="entry name" value="CcmH/CycL/NrfF/Ccl2_sf"/>
</dbReference>
<dbReference type="PANTHER" id="PTHR47870">
    <property type="entry name" value="CYTOCHROME C-TYPE BIOGENESIS PROTEIN CCMH"/>
    <property type="match status" value="1"/>
</dbReference>
<evidence type="ECO:0000256" key="2">
    <source>
        <dbReference type="ARBA" id="ARBA00022617"/>
    </source>
</evidence>
<dbReference type="Proteomes" id="UP000721844">
    <property type="component" value="Unassembled WGS sequence"/>
</dbReference>
<dbReference type="EMBL" id="JAESVA010000001">
    <property type="protein sequence ID" value="MCB8879102.1"/>
    <property type="molecule type" value="Genomic_DNA"/>
</dbReference>
<dbReference type="Pfam" id="PF03918">
    <property type="entry name" value="CcmH"/>
    <property type="match status" value="1"/>
</dbReference>
<keyword evidence="10" id="KW-1185">Reference proteome</keyword>
<feature type="transmembrane region" description="Helical" evidence="7">
    <location>
        <begin position="104"/>
        <end position="125"/>
    </location>
</feature>
<comment type="similarity">
    <text evidence="1 7">Belongs to the CcmH/CycL/Ccl2/NrfF family.</text>
</comment>
<evidence type="ECO:0000313" key="10">
    <source>
        <dbReference type="Proteomes" id="UP000721844"/>
    </source>
</evidence>
<feature type="domain" description="CcmH/CycL/Ccl2/NrfF N-terminal" evidence="8">
    <location>
        <begin position="8"/>
        <end position="152"/>
    </location>
</feature>
<keyword evidence="5" id="KW-0201">Cytochrome c-type biogenesis</keyword>
<keyword evidence="7" id="KW-0472">Membrane</keyword>
<organism evidence="9 10">
    <name type="scientific">Acidisoma cellulosilyticum</name>
    <dbReference type="NCBI Taxonomy" id="2802395"/>
    <lineage>
        <taxon>Bacteria</taxon>
        <taxon>Pseudomonadati</taxon>
        <taxon>Pseudomonadota</taxon>
        <taxon>Alphaproteobacteria</taxon>
        <taxon>Acetobacterales</taxon>
        <taxon>Acidocellaceae</taxon>
        <taxon>Acidisoma</taxon>
    </lineage>
</organism>
<evidence type="ECO:0000259" key="8">
    <source>
        <dbReference type="Pfam" id="PF03918"/>
    </source>
</evidence>
<comment type="function">
    <text evidence="7">Possible subunit of a heme lyase.</text>
</comment>
<dbReference type="GO" id="GO:0005886">
    <property type="term" value="C:plasma membrane"/>
    <property type="evidence" value="ECO:0007669"/>
    <property type="project" value="TreeGrafter"/>
</dbReference>
<dbReference type="InterPro" id="IPR005616">
    <property type="entry name" value="CcmH/CycL/Ccl2/NrfF_N"/>
</dbReference>
<evidence type="ECO:0000313" key="9">
    <source>
        <dbReference type="EMBL" id="MCB8879102.1"/>
    </source>
</evidence>
<protein>
    <recommendedName>
        <fullName evidence="7">Cytochrome c-type biogenesis protein</fullName>
    </recommendedName>
</protein>
<dbReference type="CDD" id="cd16378">
    <property type="entry name" value="CcmH_N"/>
    <property type="match status" value="1"/>
</dbReference>
<evidence type="ECO:0000256" key="1">
    <source>
        <dbReference type="ARBA" id="ARBA00010342"/>
    </source>
</evidence>
<name>A0A963YZA2_9PROT</name>
<dbReference type="GO" id="GO:0017004">
    <property type="term" value="P:cytochrome complex assembly"/>
    <property type="evidence" value="ECO:0007669"/>
    <property type="project" value="UniProtKB-KW"/>
</dbReference>
<evidence type="ECO:0000256" key="5">
    <source>
        <dbReference type="ARBA" id="ARBA00022748"/>
    </source>
</evidence>
<keyword evidence="6 7" id="KW-0408">Iron</keyword>
<feature type="chain" id="PRO_5038157385" description="Cytochrome c-type biogenesis protein" evidence="7">
    <location>
        <begin position="20"/>
        <end position="154"/>
    </location>
</feature>
<gene>
    <name evidence="9" type="ORF">ACELLULO517_02565</name>
</gene>
<keyword evidence="4 7" id="KW-0732">Signal</keyword>
<accession>A0A963YZA2</accession>
<keyword evidence="2 7" id="KW-0349">Heme</keyword>
<evidence type="ECO:0000256" key="6">
    <source>
        <dbReference type="ARBA" id="ARBA00023004"/>
    </source>
</evidence>
<evidence type="ECO:0000256" key="7">
    <source>
        <dbReference type="RuleBase" id="RU364112"/>
    </source>
</evidence>
<dbReference type="AlphaFoldDB" id="A0A963YZA2"/>
<dbReference type="PANTHER" id="PTHR47870:SF1">
    <property type="entry name" value="CYTOCHROME C-TYPE BIOGENESIS PROTEIN CCMH"/>
    <property type="match status" value="1"/>
</dbReference>
<evidence type="ECO:0000256" key="3">
    <source>
        <dbReference type="ARBA" id="ARBA00022723"/>
    </source>
</evidence>
<dbReference type="GO" id="GO:0046872">
    <property type="term" value="F:metal ion binding"/>
    <property type="evidence" value="ECO:0007669"/>
    <property type="project" value="UniProtKB-KW"/>
</dbReference>
<keyword evidence="7" id="KW-0812">Transmembrane</keyword>
<dbReference type="Gene3D" id="1.10.8.640">
    <property type="entry name" value="Cytochrome C biogenesis protein"/>
    <property type="match status" value="1"/>
</dbReference>
<keyword evidence="7" id="KW-1133">Transmembrane helix</keyword>
<feature type="signal peptide" evidence="7">
    <location>
        <begin position="1"/>
        <end position="19"/>
    </location>
</feature>
<reference evidence="9 10" key="1">
    <citation type="journal article" date="2021" name="Microorganisms">
        <title>Acidisoma silvae sp. nov. and Acidisomacellulosilytica sp. nov., Two Acidophilic Bacteria Isolated from Decaying Wood, Hydrolyzing Cellulose and Producing Poly-3-hydroxybutyrate.</title>
        <authorList>
            <person name="Mieszkin S."/>
            <person name="Pouder E."/>
            <person name="Uroz S."/>
            <person name="Simon-Colin C."/>
            <person name="Alain K."/>
        </authorList>
    </citation>
    <scope>NUCLEOTIDE SEQUENCE [LARGE SCALE GENOMIC DNA]</scope>
    <source>
        <strain evidence="9 10">HW T5.17</strain>
    </source>
</reference>
<sequence length="154" mass="16656">MRLAAGLLTLLLQVAPAFAVSDPSELLSNPAMEARAEAIGSHLRCLVCQNESIEASDAGLARDIRAIIRQQVVAGRTDKQITAYMVQRYGSFILLEPPFEPLTVLLWGSPVIALLLGAMIALLAFRRQRREAATIAPAPLSPAEKARLEALLRS</sequence>
<evidence type="ECO:0000256" key="4">
    <source>
        <dbReference type="ARBA" id="ARBA00022729"/>
    </source>
</evidence>
<keyword evidence="3 7" id="KW-0479">Metal-binding</keyword>
<proteinExistence type="inferred from homology"/>
<dbReference type="InterPro" id="IPR051263">
    <property type="entry name" value="C-type_cytochrome_biogenesis"/>
</dbReference>